<evidence type="ECO:0000313" key="7">
    <source>
        <dbReference type="EMBL" id="NBJ25266.1"/>
    </source>
</evidence>
<keyword evidence="4" id="KW-0456">Lyase</keyword>
<keyword evidence="2" id="KW-0732">Signal</keyword>
<accession>A0ABW9Z2N9</accession>
<dbReference type="Proteomes" id="UP000818323">
    <property type="component" value="Unassembled WGS sequence"/>
</dbReference>
<dbReference type="RefSeq" id="WP_161722668.1">
    <property type="nucleotide sequence ID" value="NZ_JAAAXI010000005.1"/>
</dbReference>
<evidence type="ECO:0000256" key="5">
    <source>
        <dbReference type="SAM" id="MobiDB-lite"/>
    </source>
</evidence>
<keyword evidence="8" id="KW-1185">Reference proteome</keyword>
<dbReference type="PANTHER" id="PTHR39210">
    <property type="entry name" value="HEPARIN-SULFATE LYASE"/>
    <property type="match status" value="1"/>
</dbReference>
<comment type="caution">
    <text evidence="7">The sequence shown here is derived from an EMBL/GenBank/DDBJ whole genome shotgun (WGS) entry which is preliminary data.</text>
</comment>
<dbReference type="InterPro" id="IPR012480">
    <property type="entry name" value="Hepar_II_III_C"/>
</dbReference>
<reference evidence="7 8" key="1">
    <citation type="submission" date="2020-01" db="EMBL/GenBank/DDBJ databases">
        <title>Microvirga sp. nov., an arsenate reduction bacterium isolated from Tibet hotspring sediments.</title>
        <authorList>
            <person name="Yuan C.-G."/>
        </authorList>
    </citation>
    <scope>NUCLEOTIDE SEQUENCE [LARGE SCALE GENOMIC DNA]</scope>
    <source>
        <strain evidence="7 8">SYSU G3D203</strain>
    </source>
</reference>
<dbReference type="InterPro" id="IPR008929">
    <property type="entry name" value="Chondroitin_lyas"/>
</dbReference>
<evidence type="ECO:0000256" key="2">
    <source>
        <dbReference type="ARBA" id="ARBA00022729"/>
    </source>
</evidence>
<dbReference type="Pfam" id="PF07940">
    <property type="entry name" value="Hepar_II_III_C"/>
    <property type="match status" value="1"/>
</dbReference>
<name>A0ABW9Z2N9_9HYPH</name>
<dbReference type="Gene3D" id="2.70.98.70">
    <property type="match status" value="1"/>
</dbReference>
<evidence type="ECO:0000256" key="1">
    <source>
        <dbReference type="ARBA" id="ARBA00004418"/>
    </source>
</evidence>
<proteinExistence type="predicted"/>
<feature type="region of interest" description="Disordered" evidence="5">
    <location>
        <begin position="1"/>
        <end position="22"/>
    </location>
</feature>
<sequence>MIDVSHVLPDHSERNVEEVENPRGRQHLISNQNRWSRAVFEFKDVASDRWYELSFRLNWDVQEKSRLVQDFASIGISFLADDGSAIDFAYVPGLTRTLIDPHSYYIPGPDYLERSNTSINSAKIRCAFFIPSPASRFTLSVRSWRNSHPFSIDEPELTPIALPEGIHREAASSSPLTLARVTRRSWEKLGNTPLWMRYGVVPGQRLVIRGQLINEASDTDGALARIVFRDASGAVVPPPYEDVQLSSDLGAFIEIPTHRKARRFTLELIPPGRAKSVEIGFQIRGDDPNVYLITPLELSLEDLLLEGLIEEGTADPAKFLEGVWRRLESPRGAGAEIFSFPDETLVGRQAHQEPITFDDRLRTVQHGALVQFSEGNLTLLNMPAWELPEAPVWTEDPFQSPAWRLEYQSLAWLCDIASDKAKKSLSRALELAVSWIQANPWGSPQDPLSTYPSCLARRAEALIRLVSVSRGVKGSVNARQQRILVSELVRHGFALAEIVGQNIFSHSILQVQTACALLAVSRSAPGFPLSSFWETIAVAQLKSAFDQLLGPDGAMMEQSLHAQLEIASLGLILLHHLGDGPEEREFRESLTSRLKKSLRRIVAVTDPSGLLPAFGEHPEGYHHASWLRRLLSAYGRPLLSDNALTEELSYPKGIRFIIDRGAGTVILRKYDQTAAWSFLAATFRGQHHENGHHDCSSFVYTAGGVRWIVDSGGSTLHEAAPARQYLLSSRAHNIAIPDRRTQLAGEGWIEAIHQLEHARAFRIGTNAHGANFAHARTYICLDDLSALAVFDRFRTVEGSADFEGLLHFGDRVAVALVNSGLVLGLHGRSKLRIVPHAIDGTFSGMEVCNGRCDMPGFLQGYASSGTGGLQPTNVLSYRFSGVGSVCGGMILAHNELGLRKILEHLKVQEVKALLQ</sequence>
<dbReference type="PANTHER" id="PTHR39210:SF1">
    <property type="entry name" value="HEPARIN-SULFATE LYASE"/>
    <property type="match status" value="1"/>
</dbReference>
<organism evidence="7 8">
    <name type="scientific">Microvirga arsenatis</name>
    <dbReference type="NCBI Taxonomy" id="2692265"/>
    <lineage>
        <taxon>Bacteria</taxon>
        <taxon>Pseudomonadati</taxon>
        <taxon>Pseudomonadota</taxon>
        <taxon>Alphaproteobacteria</taxon>
        <taxon>Hyphomicrobiales</taxon>
        <taxon>Methylobacteriaceae</taxon>
        <taxon>Microvirga</taxon>
    </lineage>
</organism>
<dbReference type="EMBL" id="JAAAXJ010000006">
    <property type="protein sequence ID" value="NBJ25266.1"/>
    <property type="molecule type" value="Genomic_DNA"/>
</dbReference>
<evidence type="ECO:0000259" key="6">
    <source>
        <dbReference type="Pfam" id="PF07940"/>
    </source>
</evidence>
<feature type="domain" description="Heparinase II/III-like C-terminal" evidence="6">
    <location>
        <begin position="663"/>
        <end position="820"/>
    </location>
</feature>
<dbReference type="Gene3D" id="1.50.10.100">
    <property type="entry name" value="Chondroitin AC/alginate lyase"/>
    <property type="match status" value="1"/>
</dbReference>
<comment type="subcellular location">
    <subcellularLocation>
        <location evidence="1">Periplasm</location>
    </subcellularLocation>
</comment>
<evidence type="ECO:0000256" key="4">
    <source>
        <dbReference type="ARBA" id="ARBA00023239"/>
    </source>
</evidence>
<gene>
    <name evidence="7" type="ORF">GR303_12980</name>
</gene>
<protein>
    <submittedName>
        <fullName evidence="7">Heparinase</fullName>
    </submittedName>
</protein>
<evidence type="ECO:0000256" key="3">
    <source>
        <dbReference type="ARBA" id="ARBA00022764"/>
    </source>
</evidence>
<feature type="compositionally biased region" description="Basic and acidic residues" evidence="5">
    <location>
        <begin position="8"/>
        <end position="22"/>
    </location>
</feature>
<keyword evidence="3" id="KW-0574">Periplasm</keyword>
<evidence type="ECO:0000313" key="8">
    <source>
        <dbReference type="Proteomes" id="UP000818323"/>
    </source>
</evidence>